<dbReference type="Pfam" id="PF07927">
    <property type="entry name" value="HicA_toxin"/>
    <property type="match status" value="1"/>
</dbReference>
<evidence type="ECO:0000256" key="7">
    <source>
        <dbReference type="ARBA" id="ARBA00023016"/>
    </source>
</evidence>
<keyword evidence="6" id="KW-0694">RNA-binding</keyword>
<evidence type="ECO:0000256" key="4">
    <source>
        <dbReference type="ARBA" id="ARBA00022759"/>
    </source>
</evidence>
<dbReference type="InterPro" id="IPR038570">
    <property type="entry name" value="HicA_sf"/>
</dbReference>
<comment type="similarity">
    <text evidence="1">Belongs to the HicA mRNA interferase family.</text>
</comment>
<evidence type="ECO:0000256" key="6">
    <source>
        <dbReference type="ARBA" id="ARBA00022884"/>
    </source>
</evidence>
<dbReference type="Proteomes" id="UP000177040">
    <property type="component" value="Unassembled WGS sequence"/>
</dbReference>
<dbReference type="GO" id="GO:0003729">
    <property type="term" value="F:mRNA binding"/>
    <property type="evidence" value="ECO:0007669"/>
    <property type="project" value="InterPro"/>
</dbReference>
<evidence type="ECO:0000256" key="3">
    <source>
        <dbReference type="ARBA" id="ARBA00022722"/>
    </source>
</evidence>
<keyword evidence="7" id="KW-0346">Stress response</keyword>
<evidence type="ECO:0000313" key="9">
    <source>
        <dbReference type="Proteomes" id="UP000177040"/>
    </source>
</evidence>
<reference evidence="8 9" key="1">
    <citation type="journal article" date="2016" name="Nat. Commun.">
        <title>Thousands of microbial genomes shed light on interconnected biogeochemical processes in an aquifer system.</title>
        <authorList>
            <person name="Anantharaman K."/>
            <person name="Brown C.T."/>
            <person name="Hug L.A."/>
            <person name="Sharon I."/>
            <person name="Castelle C.J."/>
            <person name="Probst A.J."/>
            <person name="Thomas B.C."/>
            <person name="Singh A."/>
            <person name="Wilkins M.J."/>
            <person name="Karaoz U."/>
            <person name="Brodie E.L."/>
            <person name="Williams K.H."/>
            <person name="Hubbard S.S."/>
            <person name="Banfield J.F."/>
        </authorList>
    </citation>
    <scope>NUCLEOTIDE SEQUENCE [LARGE SCALE GENOMIC DNA]</scope>
</reference>
<proteinExistence type="inferred from homology"/>
<name>A0A1F6N4F5_9BACT</name>
<dbReference type="SUPFAM" id="SSF54786">
    <property type="entry name" value="YcfA/nrd intein domain"/>
    <property type="match status" value="1"/>
</dbReference>
<dbReference type="EMBL" id="MFQH01000001">
    <property type="protein sequence ID" value="OGH78885.1"/>
    <property type="molecule type" value="Genomic_DNA"/>
</dbReference>
<keyword evidence="4" id="KW-0255">Endonuclease</keyword>
<dbReference type="PANTHER" id="PTHR34873">
    <property type="entry name" value="SSR1766 PROTEIN"/>
    <property type="match status" value="1"/>
</dbReference>
<dbReference type="GO" id="GO:0004519">
    <property type="term" value="F:endonuclease activity"/>
    <property type="evidence" value="ECO:0007669"/>
    <property type="project" value="UniProtKB-KW"/>
</dbReference>
<sequence length="74" mass="8388">MGILGGVSGDIVIRKLERIGYYIVRQKGSHVRLLHNNSLNFPPVSVPLHKELRIGTLKQIIKRANLTVEEFIKL</sequence>
<keyword evidence="2" id="KW-1277">Toxin-antitoxin system</keyword>
<comment type="caution">
    <text evidence="8">The sequence shown here is derived from an EMBL/GenBank/DDBJ whole genome shotgun (WGS) entry which is preliminary data.</text>
</comment>
<dbReference type="InterPro" id="IPR012933">
    <property type="entry name" value="HicA_mRNA_interferase"/>
</dbReference>
<organism evidence="8 9">
    <name type="scientific">Candidatus Magasanikbacteria bacterium RIFCSPLOWO2_01_FULL_40_15</name>
    <dbReference type="NCBI Taxonomy" id="1798686"/>
    <lineage>
        <taxon>Bacteria</taxon>
        <taxon>Candidatus Magasanikiibacteriota</taxon>
    </lineage>
</organism>
<evidence type="ECO:0008006" key="10">
    <source>
        <dbReference type="Google" id="ProtNLM"/>
    </source>
</evidence>
<dbReference type="AlphaFoldDB" id="A0A1F6N4F5"/>
<accession>A0A1F6N4F5</accession>
<dbReference type="PANTHER" id="PTHR34873:SF3">
    <property type="entry name" value="ADDICTION MODULE TOXIN, HICA FAMILY"/>
    <property type="match status" value="1"/>
</dbReference>
<keyword evidence="5" id="KW-0378">Hydrolase</keyword>
<dbReference type="GO" id="GO:0016787">
    <property type="term" value="F:hydrolase activity"/>
    <property type="evidence" value="ECO:0007669"/>
    <property type="project" value="UniProtKB-KW"/>
</dbReference>
<evidence type="ECO:0000256" key="2">
    <source>
        <dbReference type="ARBA" id="ARBA00022649"/>
    </source>
</evidence>
<keyword evidence="3" id="KW-0540">Nuclease</keyword>
<gene>
    <name evidence="8" type="ORF">A2983_00975</name>
</gene>
<dbReference type="Gene3D" id="3.30.920.30">
    <property type="entry name" value="Hypothetical protein"/>
    <property type="match status" value="1"/>
</dbReference>
<protein>
    <recommendedName>
        <fullName evidence="10">Addiction module toxin, HicA family</fullName>
    </recommendedName>
</protein>
<evidence type="ECO:0000256" key="1">
    <source>
        <dbReference type="ARBA" id="ARBA00006620"/>
    </source>
</evidence>
<evidence type="ECO:0000313" key="8">
    <source>
        <dbReference type="EMBL" id="OGH78885.1"/>
    </source>
</evidence>
<evidence type="ECO:0000256" key="5">
    <source>
        <dbReference type="ARBA" id="ARBA00022801"/>
    </source>
</evidence>